<dbReference type="GO" id="GO:0006772">
    <property type="term" value="P:thiamine metabolic process"/>
    <property type="evidence" value="ECO:0007669"/>
    <property type="project" value="UniProtKB-UniRule"/>
</dbReference>
<evidence type="ECO:0000256" key="5">
    <source>
        <dbReference type="NCBIfam" id="TIGR01378"/>
    </source>
</evidence>
<dbReference type="GO" id="GO:0005524">
    <property type="term" value="F:ATP binding"/>
    <property type="evidence" value="ECO:0007669"/>
    <property type="project" value="UniProtKB-KW"/>
</dbReference>
<name>A0AAW9STV6_9RHOB</name>
<dbReference type="InterPro" id="IPR006282">
    <property type="entry name" value="Thi_PPkinase"/>
</dbReference>
<keyword evidence="8" id="KW-1185">Reference proteome</keyword>
<dbReference type="NCBIfam" id="TIGR01378">
    <property type="entry name" value="thi_PPkinase"/>
    <property type="match status" value="1"/>
</dbReference>
<keyword evidence="1 7" id="KW-0808">Transferase</keyword>
<dbReference type="CDD" id="cd07995">
    <property type="entry name" value="TPK"/>
    <property type="match status" value="1"/>
</dbReference>
<dbReference type="PANTHER" id="PTHR41299">
    <property type="entry name" value="THIAMINE PYROPHOSPHOKINASE"/>
    <property type="match status" value="1"/>
</dbReference>
<keyword evidence="2" id="KW-0547">Nucleotide-binding</keyword>
<evidence type="ECO:0000256" key="3">
    <source>
        <dbReference type="ARBA" id="ARBA00022777"/>
    </source>
</evidence>
<evidence type="ECO:0000313" key="8">
    <source>
        <dbReference type="Proteomes" id="UP001428774"/>
    </source>
</evidence>
<evidence type="ECO:0000256" key="1">
    <source>
        <dbReference type="ARBA" id="ARBA00022679"/>
    </source>
</evidence>
<proteinExistence type="predicted"/>
<dbReference type="SUPFAM" id="SSF63999">
    <property type="entry name" value="Thiamin pyrophosphokinase, catalytic domain"/>
    <property type="match status" value="1"/>
</dbReference>
<dbReference type="SUPFAM" id="SSF63862">
    <property type="entry name" value="Thiamin pyrophosphokinase, substrate-binding domain"/>
    <property type="match status" value="1"/>
</dbReference>
<dbReference type="GO" id="GO:0009229">
    <property type="term" value="P:thiamine diphosphate biosynthetic process"/>
    <property type="evidence" value="ECO:0007669"/>
    <property type="project" value="InterPro"/>
</dbReference>
<dbReference type="InterPro" id="IPR007371">
    <property type="entry name" value="TPK_catalytic"/>
</dbReference>
<accession>A0AAW9STV6</accession>
<gene>
    <name evidence="7" type="ORF">ABFB10_16000</name>
</gene>
<dbReference type="InterPro" id="IPR053149">
    <property type="entry name" value="TPK"/>
</dbReference>
<dbReference type="EMBL" id="JBDNCH010000002">
    <property type="protein sequence ID" value="MEN9062273.1"/>
    <property type="molecule type" value="Genomic_DNA"/>
</dbReference>
<dbReference type="Gene3D" id="3.40.50.10240">
    <property type="entry name" value="Thiamin pyrophosphokinase, catalytic domain"/>
    <property type="match status" value="1"/>
</dbReference>
<dbReference type="GO" id="GO:0016301">
    <property type="term" value="F:kinase activity"/>
    <property type="evidence" value="ECO:0007669"/>
    <property type="project" value="UniProtKB-KW"/>
</dbReference>
<dbReference type="PANTHER" id="PTHR41299:SF1">
    <property type="entry name" value="THIAMINE PYROPHOSPHOKINASE"/>
    <property type="match status" value="1"/>
</dbReference>
<dbReference type="InterPro" id="IPR036759">
    <property type="entry name" value="TPK_catalytic_sf"/>
</dbReference>
<keyword evidence="3" id="KW-0418">Kinase</keyword>
<feature type="domain" description="Thiamin pyrophosphokinase catalytic" evidence="6">
    <location>
        <begin position="32"/>
        <end position="124"/>
    </location>
</feature>
<dbReference type="AlphaFoldDB" id="A0AAW9STV6"/>
<reference evidence="7 8" key="1">
    <citation type="submission" date="2024-05" db="EMBL/GenBank/DDBJ databases">
        <title>Genome sequence of Ponticoccus litoralis KCCM 90028.</title>
        <authorList>
            <person name="Kim J.M."/>
            <person name="Lee J.K."/>
            <person name="Choi B.J."/>
            <person name="Bayburt H."/>
            <person name="Baek J.H."/>
            <person name="Jeon C.O."/>
        </authorList>
    </citation>
    <scope>NUCLEOTIDE SEQUENCE [LARGE SCALE GENOMIC DNA]</scope>
    <source>
        <strain evidence="7 8">KCCM 90028</strain>
    </source>
</reference>
<dbReference type="Pfam" id="PF04263">
    <property type="entry name" value="TPK_catalytic"/>
    <property type="match status" value="1"/>
</dbReference>
<dbReference type="InterPro" id="IPR036371">
    <property type="entry name" value="TPK_B1-bd_sf"/>
</dbReference>
<dbReference type="RefSeq" id="WP_347167266.1">
    <property type="nucleotide sequence ID" value="NZ_JBDNCH010000002.1"/>
</dbReference>
<evidence type="ECO:0000313" key="7">
    <source>
        <dbReference type="EMBL" id="MEN9062273.1"/>
    </source>
</evidence>
<evidence type="ECO:0000259" key="6">
    <source>
        <dbReference type="Pfam" id="PF04263"/>
    </source>
</evidence>
<dbReference type="GO" id="GO:0004788">
    <property type="term" value="F:thiamine diphosphokinase activity"/>
    <property type="evidence" value="ECO:0007669"/>
    <property type="project" value="UniProtKB-UniRule"/>
</dbReference>
<comment type="caution">
    <text evidence="7">The sequence shown here is derived from an EMBL/GenBank/DDBJ whole genome shotgun (WGS) entry which is preliminary data.</text>
</comment>
<keyword evidence="4" id="KW-0067">ATP-binding</keyword>
<evidence type="ECO:0000256" key="4">
    <source>
        <dbReference type="ARBA" id="ARBA00022840"/>
    </source>
</evidence>
<protein>
    <recommendedName>
        <fullName evidence="5">Thiamine diphosphokinase</fullName>
        <ecNumber evidence="5">2.7.6.2</ecNumber>
    </recommendedName>
</protein>
<dbReference type="EC" id="2.7.6.2" evidence="5"/>
<dbReference type="Proteomes" id="UP001428774">
    <property type="component" value="Unassembled WGS sequence"/>
</dbReference>
<evidence type="ECO:0000256" key="2">
    <source>
        <dbReference type="ARBA" id="ARBA00022741"/>
    </source>
</evidence>
<sequence length="222" mass="23275">MNDKIVESPETVVLVGGGACHLPALKAAMTGRVVVAADGGTEAVLAAGRTPDAVIGDMDSLRPEIRARIPAHVLHEISEQDSTDFDKGLRSIAAPLVLGHGFLGKRLDHQLAAMIVLVRRAAQRCVLVGAEDVVCLCPPRLALDLPAGERVSLFPMGPVRGRSEGLRWPIDGLDFAPAVQGGTSNEALGPVTLTLEAPLMLLILPVDCLDALLAGLERAPGW</sequence>
<organism evidence="7 8">
    <name type="scientific">Ponticoccus litoralis</name>
    <dbReference type="NCBI Taxonomy" id="422297"/>
    <lineage>
        <taxon>Bacteria</taxon>
        <taxon>Pseudomonadati</taxon>
        <taxon>Pseudomonadota</taxon>
        <taxon>Alphaproteobacteria</taxon>
        <taxon>Rhodobacterales</taxon>
        <taxon>Roseobacteraceae</taxon>
        <taxon>Ponticoccus</taxon>
    </lineage>
</organism>